<reference evidence="7 8" key="1">
    <citation type="journal article" date="2007" name="Science">
        <title>The Chlamydomonas genome reveals the evolution of key animal and plant functions.</title>
        <authorList>
            <person name="Merchant S.S."/>
            <person name="Prochnik S.E."/>
            <person name="Vallon O."/>
            <person name="Harris E.H."/>
            <person name="Karpowicz S.J."/>
            <person name="Witman G.B."/>
            <person name="Terry A."/>
            <person name="Salamov A."/>
            <person name="Fritz-Laylin L.K."/>
            <person name="Marechal-Drouard L."/>
            <person name="Marshall W.F."/>
            <person name="Qu L.H."/>
            <person name="Nelson D.R."/>
            <person name="Sanderfoot A.A."/>
            <person name="Spalding M.H."/>
            <person name="Kapitonov V.V."/>
            <person name="Ren Q."/>
            <person name="Ferris P."/>
            <person name="Lindquist E."/>
            <person name="Shapiro H."/>
            <person name="Lucas S.M."/>
            <person name="Grimwood J."/>
            <person name="Schmutz J."/>
            <person name="Cardol P."/>
            <person name="Cerutti H."/>
            <person name="Chanfreau G."/>
            <person name="Chen C.L."/>
            <person name="Cognat V."/>
            <person name="Croft M.T."/>
            <person name="Dent R."/>
            <person name="Dutcher S."/>
            <person name="Fernandez E."/>
            <person name="Fukuzawa H."/>
            <person name="Gonzalez-Ballester D."/>
            <person name="Gonzalez-Halphen D."/>
            <person name="Hallmann A."/>
            <person name="Hanikenne M."/>
            <person name="Hippler M."/>
            <person name="Inwood W."/>
            <person name="Jabbari K."/>
            <person name="Kalanon M."/>
            <person name="Kuras R."/>
            <person name="Lefebvre P.A."/>
            <person name="Lemaire S.D."/>
            <person name="Lobanov A.V."/>
            <person name="Lohr M."/>
            <person name="Manuell A."/>
            <person name="Meier I."/>
            <person name="Mets L."/>
            <person name="Mittag M."/>
            <person name="Mittelmeier T."/>
            <person name="Moroney J.V."/>
            <person name="Moseley J."/>
            <person name="Napoli C."/>
            <person name="Nedelcu A.M."/>
            <person name="Niyogi K."/>
            <person name="Novoselov S.V."/>
            <person name="Paulsen I.T."/>
            <person name="Pazour G."/>
            <person name="Purton S."/>
            <person name="Ral J.P."/>
            <person name="Riano-Pachon D.M."/>
            <person name="Riekhof W."/>
            <person name="Rymarquis L."/>
            <person name="Schroda M."/>
            <person name="Stern D."/>
            <person name="Umen J."/>
            <person name="Willows R."/>
            <person name="Wilson N."/>
            <person name="Zimmer S.L."/>
            <person name="Allmer J."/>
            <person name="Balk J."/>
            <person name="Bisova K."/>
            <person name="Chen C.J."/>
            <person name="Elias M."/>
            <person name="Gendler K."/>
            <person name="Hauser C."/>
            <person name="Lamb M.R."/>
            <person name="Ledford H."/>
            <person name="Long J.C."/>
            <person name="Minagawa J."/>
            <person name="Page M.D."/>
            <person name="Pan J."/>
            <person name="Pootakham W."/>
            <person name="Roje S."/>
            <person name="Rose A."/>
            <person name="Stahlberg E."/>
            <person name="Terauchi A.M."/>
            <person name="Yang P."/>
            <person name="Ball S."/>
            <person name="Bowler C."/>
            <person name="Dieckmann C.L."/>
            <person name="Gladyshev V.N."/>
            <person name="Green P."/>
            <person name="Jorgensen R."/>
            <person name="Mayfield S."/>
            <person name="Mueller-Roeber B."/>
            <person name="Rajamani S."/>
            <person name="Sayre R.T."/>
            <person name="Brokstein P."/>
            <person name="Dubchak I."/>
            <person name="Goodstein D."/>
            <person name="Hornick L."/>
            <person name="Huang Y.W."/>
            <person name="Jhaveri J."/>
            <person name="Luo Y."/>
            <person name="Martinez D."/>
            <person name="Ngau W.C."/>
            <person name="Otillar B."/>
            <person name="Poliakov A."/>
            <person name="Porter A."/>
            <person name="Szajkowski L."/>
            <person name="Werner G."/>
            <person name="Zhou K."/>
            <person name="Grigoriev I.V."/>
            <person name="Rokhsar D.S."/>
            <person name="Grossman A.R."/>
        </authorList>
    </citation>
    <scope>NUCLEOTIDE SEQUENCE [LARGE SCALE GENOMIC DNA]</scope>
    <source>
        <strain evidence="8">CC-503</strain>
    </source>
</reference>
<dbReference type="GO" id="GO:0007018">
    <property type="term" value="P:microtubule-based movement"/>
    <property type="evidence" value="ECO:0000318"/>
    <property type="project" value="GO_Central"/>
</dbReference>
<dbReference type="GO" id="GO:0003777">
    <property type="term" value="F:microtubule motor activity"/>
    <property type="evidence" value="ECO:0000318"/>
    <property type="project" value="GO_Central"/>
</dbReference>
<evidence type="ECO:0000259" key="6">
    <source>
        <dbReference type="PROSITE" id="PS50067"/>
    </source>
</evidence>
<evidence type="ECO:0000256" key="5">
    <source>
        <dbReference type="SAM" id="MobiDB-lite"/>
    </source>
</evidence>
<dbReference type="GO" id="GO:0005874">
    <property type="term" value="C:microtubule"/>
    <property type="evidence" value="ECO:0000318"/>
    <property type="project" value="GO_Central"/>
</dbReference>
<evidence type="ECO:0000256" key="4">
    <source>
        <dbReference type="SAM" id="Coils"/>
    </source>
</evidence>
<dbReference type="Pfam" id="PF00225">
    <property type="entry name" value="Kinesin"/>
    <property type="match status" value="1"/>
</dbReference>
<evidence type="ECO:0000256" key="2">
    <source>
        <dbReference type="ARBA" id="ARBA00023175"/>
    </source>
</evidence>
<evidence type="ECO:0000313" key="7">
    <source>
        <dbReference type="EMBL" id="PNW83576.1"/>
    </source>
</evidence>
<gene>
    <name evidence="7" type="ORF">CHLRE_05g235500v5</name>
</gene>
<comment type="similarity">
    <text evidence="3">Belongs to the TRAFAC class myosin-kinesin ATPase superfamily. Kinesin family.</text>
</comment>
<feature type="compositionally biased region" description="Low complexity" evidence="5">
    <location>
        <begin position="1276"/>
        <end position="1291"/>
    </location>
</feature>
<dbReference type="PANTHER" id="PTHR47968:SF75">
    <property type="entry name" value="CENTROMERE-ASSOCIATED PROTEIN E"/>
    <property type="match status" value="1"/>
</dbReference>
<dbReference type="Proteomes" id="UP000006906">
    <property type="component" value="Chromosome 5"/>
</dbReference>
<feature type="compositionally biased region" description="Low complexity" evidence="5">
    <location>
        <begin position="1164"/>
        <end position="1189"/>
    </location>
</feature>
<feature type="region of interest" description="Disordered" evidence="5">
    <location>
        <begin position="885"/>
        <end position="944"/>
    </location>
</feature>
<feature type="binding site" evidence="3">
    <location>
        <begin position="246"/>
        <end position="253"/>
    </location>
    <ligand>
        <name>ATP</name>
        <dbReference type="ChEBI" id="CHEBI:30616"/>
    </ligand>
</feature>
<keyword evidence="3" id="KW-0547">Nucleotide-binding</keyword>
<dbReference type="InterPro" id="IPR001752">
    <property type="entry name" value="Kinesin_motor_dom"/>
</dbReference>
<protein>
    <recommendedName>
        <fullName evidence="6">Kinesin motor domain-containing protein</fullName>
    </recommendedName>
</protein>
<dbReference type="KEGG" id="cre:CHLRE_05g235500v5"/>
<dbReference type="GO" id="GO:0005737">
    <property type="term" value="C:cytoplasm"/>
    <property type="evidence" value="ECO:0000318"/>
    <property type="project" value="GO_Central"/>
</dbReference>
<dbReference type="GO" id="GO:0005524">
    <property type="term" value="F:ATP binding"/>
    <property type="evidence" value="ECO:0007669"/>
    <property type="project" value="UniProtKB-UniRule"/>
</dbReference>
<keyword evidence="8" id="KW-1185">Reference proteome</keyword>
<dbReference type="InParanoid" id="A0A2K3DSR2"/>
<dbReference type="GO" id="GO:0016887">
    <property type="term" value="F:ATP hydrolysis activity"/>
    <property type="evidence" value="ECO:0000318"/>
    <property type="project" value="GO_Central"/>
</dbReference>
<organism evidence="7 8">
    <name type="scientific">Chlamydomonas reinhardtii</name>
    <name type="common">Chlamydomonas smithii</name>
    <dbReference type="NCBI Taxonomy" id="3055"/>
    <lineage>
        <taxon>Eukaryota</taxon>
        <taxon>Viridiplantae</taxon>
        <taxon>Chlorophyta</taxon>
        <taxon>core chlorophytes</taxon>
        <taxon>Chlorophyceae</taxon>
        <taxon>CS clade</taxon>
        <taxon>Chlamydomonadales</taxon>
        <taxon>Chlamydomonadaceae</taxon>
        <taxon>Chlamydomonas</taxon>
    </lineage>
</organism>
<keyword evidence="2 3" id="KW-0505">Motor protein</keyword>
<feature type="compositionally biased region" description="Polar residues" evidence="5">
    <location>
        <begin position="77"/>
        <end position="91"/>
    </location>
</feature>
<dbReference type="OrthoDB" id="3176171at2759"/>
<dbReference type="RefSeq" id="XP_042924811.1">
    <property type="nucleotide sequence ID" value="XM_043062247.1"/>
</dbReference>
<dbReference type="Gramene" id="PNW83576">
    <property type="protein sequence ID" value="PNW83576"/>
    <property type="gene ID" value="CHLRE_05g235500v5"/>
</dbReference>
<name>A0A2K3DSR2_CHLRE</name>
<evidence type="ECO:0000313" key="8">
    <source>
        <dbReference type="Proteomes" id="UP000006906"/>
    </source>
</evidence>
<feature type="region of interest" description="Disordered" evidence="5">
    <location>
        <begin position="1"/>
        <end position="110"/>
    </location>
</feature>
<sequence length="1326" mass="134284">MLASMRGSSPTLASAATAAERERRASVSNSVYLGQPAPSYGPTSSSTGATTPGAAGAGAGPPGRPGLPPSLSMPRGNDSSIPGQSHRSSLSGRPPTPTGSGLRSSIGGPPSASITLGGALAASGSGLIRSVDLSTAVPPSAAAATAASVGAGAYSDAGTGRSHIQVAVRLRPLCEKERQRGDRAVWGVDQEGNVGMLDAAGGFIAKHRFDTVFGPDTDNALVASSLALPLVAPALAGVNGTIFAYGVTSSGKTHTMMGTESDPGVVPRIVRELFAQMEAAGSARLFRVRMSVMEIYNEVLNDLLDPTRTNLKVREDARSGIVLVDGLLEAPVASAQEALGLIARGDHNRKVSATAFNEDSSRSHTITRITVESAPAPADAGADASTPGTRGPGSSRLVSCLCLIDLAGSESARAVVSKGQRMEGSYINRSLLTLGTVIHKLASVEGRGAAGAAGHIPFRDSKLTRLLQPSLSGPGARVAVVCNVTPAGGQSDETANTLKFAARAKLVQVTARANELLDDRALLRRYQKEVADLKRQLAEARRLLMEAGISPGPGLRLLGADAGGGSVSTALADAAMAAPPPDEEAAAALQAERDARRGAEMEAMMLKIKLARLQVFVEERGGNVDEVMFGGSSTPTGAGSSSGMMGAGGADGASSLLTASASEHQLGGGRQSLLLTSAGEELMYPPGHMRHIASSPGLTGGVNGPGAEAGVGGESGWSTPGPASGPNTEGGCAAAGLRVQEVPAARPSVTGRRVSESRIPAGPGVQGLGLPVWSDEPVDREGRPVLGGSASKRALGSSLLDQLGGEAAPTITARGSDSAGDVGDLRQQVAAALGAGGVAASGGGSPESEGEEEDFNVNDGLMSQIQDMIKDAKVPTLASPSAASVSRSEVFSTHHHTAQPPKSPSSHPAPPGRGAGPPATPPPPIRTNSASGLGSAGMGLGPASVSSLARRSNTLSPTSSYAGGIDAEFDRDLELQVLNADREVLHDQLVASEAANERLTTQVENLRRQLGSYEVLTKQAAGELADIRRLKEAFQKRLQRENDALRAQLVSLGAVPVVPVHVAQGSAARGAASVQGQGTPFAGATGSHAHAPPHAHANVASRFGQNQPSIMQTVQQQMQQQMQVMQQQGVHSLAAFGSPAPVAQMPGLHGTSGAGLASVAATPTRPTAPVAHPSASQSSVGSGRQRSSGIPNASAGGGDAGGVGGGSGLLSEPTLSQLVLPRGASDRENGGAAAGPSGTAVVSPPGAATSDVSSVRSSADDAALLAMLEREVQELQLEQQQEEQPQQSQQQGKGVHGSPEARQQAIEAVHRIEATVKGMIKDRERI</sequence>
<accession>A0A2K3DSR2</accession>
<dbReference type="ExpressionAtlas" id="A0A2K3DSR2">
    <property type="expression patterns" value="baseline"/>
</dbReference>
<feature type="compositionally biased region" description="Low complexity" evidence="5">
    <location>
        <begin position="26"/>
        <end position="54"/>
    </location>
</feature>
<dbReference type="PRINTS" id="PR00380">
    <property type="entry name" value="KINESINHEAVY"/>
</dbReference>
<feature type="region of interest" description="Disordered" evidence="5">
    <location>
        <begin position="697"/>
        <end position="727"/>
    </location>
</feature>
<evidence type="ECO:0000256" key="3">
    <source>
        <dbReference type="PROSITE-ProRule" id="PRU00283"/>
    </source>
</evidence>
<feature type="compositionally biased region" description="Gly residues" evidence="5">
    <location>
        <begin position="698"/>
        <end position="715"/>
    </location>
</feature>
<dbReference type="SMART" id="SM00129">
    <property type="entry name" value="KISc"/>
    <property type="match status" value="1"/>
</dbReference>
<feature type="coiled-coil region" evidence="4">
    <location>
        <begin position="989"/>
        <end position="1044"/>
    </location>
</feature>
<evidence type="ECO:0000256" key="1">
    <source>
        <dbReference type="ARBA" id="ARBA00023054"/>
    </source>
</evidence>
<feature type="domain" description="Kinesin motor" evidence="6">
    <location>
        <begin position="163"/>
        <end position="507"/>
    </location>
</feature>
<dbReference type="InterPro" id="IPR036961">
    <property type="entry name" value="Kinesin_motor_dom_sf"/>
</dbReference>
<feature type="compositionally biased region" description="Pro residues" evidence="5">
    <location>
        <begin position="901"/>
        <end position="911"/>
    </location>
</feature>
<dbReference type="SUPFAM" id="SSF52540">
    <property type="entry name" value="P-loop containing nucleoside triphosphate hydrolases"/>
    <property type="match status" value="1"/>
</dbReference>
<dbReference type="InterPro" id="IPR027640">
    <property type="entry name" value="Kinesin-like_fam"/>
</dbReference>
<dbReference type="GO" id="GO:0008017">
    <property type="term" value="F:microtubule binding"/>
    <property type="evidence" value="ECO:0000318"/>
    <property type="project" value="GO_Central"/>
</dbReference>
<feature type="compositionally biased region" description="Gly residues" evidence="5">
    <location>
        <begin position="1195"/>
        <end position="1208"/>
    </location>
</feature>
<dbReference type="PROSITE" id="PS50067">
    <property type="entry name" value="KINESIN_MOTOR_2"/>
    <property type="match status" value="1"/>
</dbReference>
<feature type="compositionally biased region" description="Low complexity" evidence="5">
    <location>
        <begin position="630"/>
        <end position="644"/>
    </location>
</feature>
<keyword evidence="3" id="KW-0067">ATP-binding</keyword>
<dbReference type="GO" id="GO:0005871">
    <property type="term" value="C:kinesin complex"/>
    <property type="evidence" value="ECO:0000318"/>
    <property type="project" value="GO_Central"/>
</dbReference>
<dbReference type="InterPro" id="IPR027417">
    <property type="entry name" value="P-loop_NTPase"/>
</dbReference>
<dbReference type="PaxDb" id="3055-EDO99966"/>
<proteinExistence type="inferred from homology"/>
<dbReference type="Gene3D" id="3.40.850.10">
    <property type="entry name" value="Kinesin motor domain"/>
    <property type="match status" value="1"/>
</dbReference>
<feature type="region of interest" description="Disordered" evidence="5">
    <location>
        <begin position="371"/>
        <end position="394"/>
    </location>
</feature>
<dbReference type="STRING" id="3055.A0A2K3DSR2"/>
<feature type="compositionally biased region" description="Low complexity" evidence="5">
    <location>
        <begin position="8"/>
        <end position="18"/>
    </location>
</feature>
<dbReference type="EMBL" id="CM008966">
    <property type="protein sequence ID" value="PNW83576.1"/>
    <property type="molecule type" value="Genomic_DNA"/>
</dbReference>
<feature type="coiled-coil region" evidence="4">
    <location>
        <begin position="516"/>
        <end position="550"/>
    </location>
</feature>
<dbReference type="GeneID" id="5723372"/>
<feature type="region of interest" description="Disordered" evidence="5">
    <location>
        <begin position="745"/>
        <end position="791"/>
    </location>
</feature>
<feature type="region of interest" description="Disordered" evidence="5">
    <location>
        <begin position="627"/>
        <end position="649"/>
    </location>
</feature>
<feature type="region of interest" description="Disordered" evidence="5">
    <location>
        <begin position="1276"/>
        <end position="1305"/>
    </location>
</feature>
<feature type="region of interest" description="Disordered" evidence="5">
    <location>
        <begin position="1164"/>
        <end position="1255"/>
    </location>
</feature>
<dbReference type="PANTHER" id="PTHR47968">
    <property type="entry name" value="CENTROMERE PROTEIN E"/>
    <property type="match status" value="1"/>
</dbReference>
<keyword evidence="1 4" id="KW-0175">Coiled coil</keyword>
<feature type="compositionally biased region" description="Low complexity" evidence="5">
    <location>
        <begin position="373"/>
        <end position="389"/>
    </location>
</feature>